<sequence length="77" mass="8309">MGMALERVPLISWDIFIHQLLKPIISLMIRSVDCDPIQISSGICIRIIDLAGMEPKELPASSSALSGANGSIYPKVS</sequence>
<keyword evidence="2" id="KW-1185">Reference proteome</keyword>
<evidence type="ECO:0000313" key="1">
    <source>
        <dbReference type="EMBL" id="KAJ9073202.1"/>
    </source>
</evidence>
<comment type="caution">
    <text evidence="1">The sequence shown here is derived from an EMBL/GenBank/DDBJ whole genome shotgun (WGS) entry which is preliminary data.</text>
</comment>
<reference evidence="1" key="1">
    <citation type="submission" date="2022-04" db="EMBL/GenBank/DDBJ databases">
        <title>Genome of the entomopathogenic fungus Entomophthora muscae.</title>
        <authorList>
            <person name="Elya C."/>
            <person name="Lovett B.R."/>
            <person name="Lee E."/>
            <person name="Macias A.M."/>
            <person name="Hajek A.E."/>
            <person name="De Bivort B.L."/>
            <person name="Kasson M.T."/>
            <person name="De Fine Licht H.H."/>
            <person name="Stajich J.E."/>
        </authorList>
    </citation>
    <scope>NUCLEOTIDE SEQUENCE</scope>
    <source>
        <strain evidence="1">Berkeley</strain>
    </source>
</reference>
<gene>
    <name evidence="1" type="ORF">DSO57_1019094</name>
</gene>
<evidence type="ECO:0000313" key="2">
    <source>
        <dbReference type="Proteomes" id="UP001165960"/>
    </source>
</evidence>
<accession>A0ACC2TG23</accession>
<protein>
    <submittedName>
        <fullName evidence="1">Uncharacterized protein</fullName>
    </submittedName>
</protein>
<name>A0ACC2TG23_9FUNG</name>
<dbReference type="EMBL" id="QTSX02002925">
    <property type="protein sequence ID" value="KAJ9073202.1"/>
    <property type="molecule type" value="Genomic_DNA"/>
</dbReference>
<dbReference type="Proteomes" id="UP001165960">
    <property type="component" value="Unassembled WGS sequence"/>
</dbReference>
<proteinExistence type="predicted"/>
<organism evidence="1 2">
    <name type="scientific">Entomophthora muscae</name>
    <dbReference type="NCBI Taxonomy" id="34485"/>
    <lineage>
        <taxon>Eukaryota</taxon>
        <taxon>Fungi</taxon>
        <taxon>Fungi incertae sedis</taxon>
        <taxon>Zoopagomycota</taxon>
        <taxon>Entomophthoromycotina</taxon>
        <taxon>Entomophthoromycetes</taxon>
        <taxon>Entomophthorales</taxon>
        <taxon>Entomophthoraceae</taxon>
        <taxon>Entomophthora</taxon>
    </lineage>
</organism>